<name>X1JB91_9ZZZZ</name>
<protein>
    <submittedName>
        <fullName evidence="1">Uncharacterized protein</fullName>
    </submittedName>
</protein>
<evidence type="ECO:0000313" key="1">
    <source>
        <dbReference type="EMBL" id="GAH75634.1"/>
    </source>
</evidence>
<accession>X1JB91</accession>
<reference evidence="1" key="1">
    <citation type="journal article" date="2014" name="Front. Microbiol.">
        <title>High frequency of phylogenetically diverse reductive dehalogenase-homologous genes in deep subseafloor sedimentary metagenomes.</title>
        <authorList>
            <person name="Kawai M."/>
            <person name="Futagami T."/>
            <person name="Toyoda A."/>
            <person name="Takaki Y."/>
            <person name="Nishi S."/>
            <person name="Hori S."/>
            <person name="Arai W."/>
            <person name="Tsubouchi T."/>
            <person name="Morono Y."/>
            <person name="Uchiyama I."/>
            <person name="Ito T."/>
            <person name="Fujiyama A."/>
            <person name="Inagaki F."/>
            <person name="Takami H."/>
        </authorList>
    </citation>
    <scope>NUCLEOTIDE SEQUENCE</scope>
    <source>
        <strain evidence="1">Expedition CK06-06</strain>
    </source>
</reference>
<comment type="caution">
    <text evidence="1">The sequence shown here is derived from an EMBL/GenBank/DDBJ whole genome shotgun (WGS) entry which is preliminary data.</text>
</comment>
<gene>
    <name evidence="1" type="ORF">S03H2_48060</name>
</gene>
<sequence length="56" mass="6683">MRNSRNRKEEKRAKGIVSFKLKQIGVIRTPYIDNAPYQPIEEDEDDFRIVVEPQYT</sequence>
<dbReference type="EMBL" id="BARU01030266">
    <property type="protein sequence ID" value="GAH75634.1"/>
    <property type="molecule type" value="Genomic_DNA"/>
</dbReference>
<organism evidence="1">
    <name type="scientific">marine sediment metagenome</name>
    <dbReference type="NCBI Taxonomy" id="412755"/>
    <lineage>
        <taxon>unclassified sequences</taxon>
        <taxon>metagenomes</taxon>
        <taxon>ecological metagenomes</taxon>
    </lineage>
</organism>
<proteinExistence type="predicted"/>
<feature type="non-terminal residue" evidence="1">
    <location>
        <position position="56"/>
    </location>
</feature>
<dbReference type="AlphaFoldDB" id="X1JB91"/>